<dbReference type="Pfam" id="PF00389">
    <property type="entry name" value="2-Hacid_dh"/>
    <property type="match status" value="1"/>
</dbReference>
<dbReference type="RefSeq" id="WP_115640136.1">
    <property type="nucleotide sequence ID" value="NZ_UFWZ01000001.1"/>
</dbReference>
<dbReference type="InterPro" id="IPR006139">
    <property type="entry name" value="D-isomer_2_OHA_DH_cat_dom"/>
</dbReference>
<dbReference type="SUPFAM" id="SSF52283">
    <property type="entry name" value="Formate/glycerate dehydrogenase catalytic domain-like"/>
    <property type="match status" value="1"/>
</dbReference>
<dbReference type="PANTHER" id="PTHR43761:SF1">
    <property type="entry name" value="D-ISOMER SPECIFIC 2-HYDROXYACID DEHYDROGENASE CATALYTIC DOMAIN-CONTAINING PROTEIN-RELATED"/>
    <property type="match status" value="1"/>
</dbReference>
<feature type="domain" description="D-isomer specific 2-hydroxyacid dehydrogenase NAD-binding" evidence="6">
    <location>
        <begin position="132"/>
        <end position="267"/>
    </location>
</feature>
<dbReference type="InterPro" id="IPR006140">
    <property type="entry name" value="D-isomer_DH_NAD-bd"/>
</dbReference>
<gene>
    <name evidence="7" type="primary">vanH</name>
    <name evidence="7" type="ORF">NCTC9836_00279</name>
</gene>
<dbReference type="PANTHER" id="PTHR43761">
    <property type="entry name" value="D-ISOMER SPECIFIC 2-HYDROXYACID DEHYDROGENASE FAMILY PROTEIN (AFU_ORTHOLOGUE AFUA_1G13630)"/>
    <property type="match status" value="1"/>
</dbReference>
<dbReference type="Gene3D" id="3.40.50.720">
    <property type="entry name" value="NAD(P)-binding Rossmann-like Domain"/>
    <property type="match status" value="2"/>
</dbReference>
<dbReference type="SUPFAM" id="SSF51735">
    <property type="entry name" value="NAD(P)-binding Rossmann-fold domains"/>
    <property type="match status" value="1"/>
</dbReference>
<organism evidence="7 8">
    <name type="scientific">Clostridium putrefaciens</name>
    <dbReference type="NCBI Taxonomy" id="99675"/>
    <lineage>
        <taxon>Bacteria</taxon>
        <taxon>Bacillati</taxon>
        <taxon>Bacillota</taxon>
        <taxon>Clostridia</taxon>
        <taxon>Eubacteriales</taxon>
        <taxon>Clostridiaceae</taxon>
        <taxon>Clostridium</taxon>
    </lineage>
</organism>
<dbReference type="Pfam" id="PF02826">
    <property type="entry name" value="2-Hacid_dh_C"/>
    <property type="match status" value="1"/>
</dbReference>
<dbReference type="Proteomes" id="UP000254664">
    <property type="component" value="Unassembled WGS sequence"/>
</dbReference>
<protein>
    <submittedName>
        <fullName evidence="7">D-isomer specific 2-hydroxyacid dehydrogenase NAD-binding subunit</fullName>
        <ecNumber evidence="7">1.1.1.-</ecNumber>
    </submittedName>
</protein>
<dbReference type="OrthoDB" id="9805416at2"/>
<dbReference type="EMBL" id="UFWZ01000001">
    <property type="protein sequence ID" value="SUY45440.1"/>
    <property type="molecule type" value="Genomic_DNA"/>
</dbReference>
<keyword evidence="8" id="KW-1185">Reference proteome</keyword>
<evidence type="ECO:0000313" key="7">
    <source>
        <dbReference type="EMBL" id="SUY45440.1"/>
    </source>
</evidence>
<evidence type="ECO:0000256" key="3">
    <source>
        <dbReference type="ARBA" id="ARBA00023027"/>
    </source>
</evidence>
<accession>A0A381J6K8</accession>
<comment type="similarity">
    <text evidence="1 4">Belongs to the D-isomer specific 2-hydroxyacid dehydrogenase family.</text>
</comment>
<keyword evidence="2 4" id="KW-0560">Oxidoreductase</keyword>
<dbReference type="CDD" id="cd12170">
    <property type="entry name" value="2-Hacid_dh_9"/>
    <property type="match status" value="1"/>
</dbReference>
<dbReference type="AlphaFoldDB" id="A0A381J6K8"/>
<feature type="domain" description="D-isomer specific 2-hydroxyacid dehydrogenase catalytic" evidence="5">
    <location>
        <begin position="15"/>
        <end position="300"/>
    </location>
</feature>
<dbReference type="GO" id="GO:0051287">
    <property type="term" value="F:NAD binding"/>
    <property type="evidence" value="ECO:0007669"/>
    <property type="project" value="InterPro"/>
</dbReference>
<dbReference type="EC" id="1.1.1.-" evidence="7"/>
<evidence type="ECO:0000256" key="4">
    <source>
        <dbReference type="RuleBase" id="RU003719"/>
    </source>
</evidence>
<keyword evidence="3" id="KW-0520">NAD</keyword>
<dbReference type="InterPro" id="IPR036291">
    <property type="entry name" value="NAD(P)-bd_dom_sf"/>
</dbReference>
<evidence type="ECO:0000259" key="5">
    <source>
        <dbReference type="Pfam" id="PF00389"/>
    </source>
</evidence>
<dbReference type="InterPro" id="IPR050418">
    <property type="entry name" value="D-iso_2-hydroxyacid_DH_PdxB"/>
</dbReference>
<evidence type="ECO:0000256" key="1">
    <source>
        <dbReference type="ARBA" id="ARBA00005854"/>
    </source>
</evidence>
<evidence type="ECO:0000256" key="2">
    <source>
        <dbReference type="ARBA" id="ARBA00023002"/>
    </source>
</evidence>
<sequence>MFNKLVAIEPVSLIEEAEKSLYKYANEVIFYNDIPENDEEIIRRIGDADGVLVSYTTSINKNVIESCNNIKYIGMCCSLYSEESASVDIATAREKGITVLGIRDYGDEGILEYVVSELIRLLHGFGGDSWKDMPIELTDLKVGVIGLGTSGKLVANGLNYFGSDLYYFSRTRKLECESQGIKYLPLNELLETVDVVCTCLNKNVVLLGDEEFKSLGNHKILFNTGLSPSYEVEALKKWLDNGDNHYFCDTEMALGDRDGSLISHKNVHCMKQSVGRTKQAFDRLSKKVIENIETFLNNEDNL</sequence>
<name>A0A381J6K8_9CLOT</name>
<evidence type="ECO:0000259" key="6">
    <source>
        <dbReference type="Pfam" id="PF02826"/>
    </source>
</evidence>
<evidence type="ECO:0000313" key="8">
    <source>
        <dbReference type="Proteomes" id="UP000254664"/>
    </source>
</evidence>
<dbReference type="GO" id="GO:0016616">
    <property type="term" value="F:oxidoreductase activity, acting on the CH-OH group of donors, NAD or NADP as acceptor"/>
    <property type="evidence" value="ECO:0007669"/>
    <property type="project" value="InterPro"/>
</dbReference>
<reference evidence="7 8" key="1">
    <citation type="submission" date="2018-06" db="EMBL/GenBank/DDBJ databases">
        <authorList>
            <consortium name="Pathogen Informatics"/>
            <person name="Doyle S."/>
        </authorList>
    </citation>
    <scope>NUCLEOTIDE SEQUENCE [LARGE SCALE GENOMIC DNA]</scope>
    <source>
        <strain evidence="7 8">NCTC9836</strain>
    </source>
</reference>
<proteinExistence type="inferred from homology"/>